<dbReference type="InterPro" id="IPR036890">
    <property type="entry name" value="HATPase_C_sf"/>
</dbReference>
<comment type="caution">
    <text evidence="15">The sequence shown here is derived from an EMBL/GenBank/DDBJ whole genome shotgun (WGS) entry which is preliminary data.</text>
</comment>
<dbReference type="RefSeq" id="WP_136371087.1">
    <property type="nucleotide sequence ID" value="NZ_SSOB01000021.1"/>
</dbReference>
<dbReference type="PROSITE" id="PS50109">
    <property type="entry name" value="HIS_KIN"/>
    <property type="match status" value="1"/>
</dbReference>
<dbReference type="CDD" id="cd00082">
    <property type="entry name" value="HisKA"/>
    <property type="match status" value="1"/>
</dbReference>
<dbReference type="Gene3D" id="1.10.287.130">
    <property type="match status" value="1"/>
</dbReference>
<evidence type="ECO:0000256" key="11">
    <source>
        <dbReference type="ARBA" id="ARBA00023136"/>
    </source>
</evidence>
<keyword evidence="12" id="KW-0812">Transmembrane</keyword>
<organism evidence="15 16">
    <name type="scientific">Cohnella fermenti</name>
    <dbReference type="NCBI Taxonomy" id="2565925"/>
    <lineage>
        <taxon>Bacteria</taxon>
        <taxon>Bacillati</taxon>
        <taxon>Bacillota</taxon>
        <taxon>Bacilli</taxon>
        <taxon>Bacillales</taxon>
        <taxon>Paenibacillaceae</taxon>
        <taxon>Cohnella</taxon>
    </lineage>
</organism>
<dbReference type="SMART" id="SM00387">
    <property type="entry name" value="HATPase_c"/>
    <property type="match status" value="1"/>
</dbReference>
<dbReference type="PRINTS" id="PR00344">
    <property type="entry name" value="BCTRLSENSOR"/>
</dbReference>
<dbReference type="SMART" id="SM00304">
    <property type="entry name" value="HAMP"/>
    <property type="match status" value="1"/>
</dbReference>
<reference evidence="15 16" key="1">
    <citation type="submission" date="2019-04" db="EMBL/GenBank/DDBJ databases">
        <title>Cohnella sp. nov. isolated from preserved vegetables.</title>
        <authorList>
            <person name="Lin S.-Y."/>
            <person name="Hung M.-H."/>
            <person name="Young C.-C."/>
        </authorList>
    </citation>
    <scope>NUCLEOTIDE SEQUENCE [LARGE SCALE GENOMIC DNA]</scope>
    <source>
        <strain evidence="15 16">CC-MHH1044</strain>
    </source>
</reference>
<dbReference type="InterPro" id="IPR003594">
    <property type="entry name" value="HATPase_dom"/>
</dbReference>
<dbReference type="EC" id="2.7.13.3" evidence="3"/>
<dbReference type="InterPro" id="IPR003660">
    <property type="entry name" value="HAMP_dom"/>
</dbReference>
<evidence type="ECO:0000259" key="13">
    <source>
        <dbReference type="PROSITE" id="PS50109"/>
    </source>
</evidence>
<evidence type="ECO:0000256" key="9">
    <source>
        <dbReference type="ARBA" id="ARBA00022840"/>
    </source>
</evidence>
<dbReference type="EMBL" id="SSOB01000021">
    <property type="protein sequence ID" value="THF77139.1"/>
    <property type="molecule type" value="Genomic_DNA"/>
</dbReference>
<dbReference type="GO" id="GO:0005886">
    <property type="term" value="C:plasma membrane"/>
    <property type="evidence" value="ECO:0007669"/>
    <property type="project" value="UniProtKB-SubCell"/>
</dbReference>
<dbReference type="SUPFAM" id="SSF158472">
    <property type="entry name" value="HAMP domain-like"/>
    <property type="match status" value="1"/>
</dbReference>
<evidence type="ECO:0000259" key="14">
    <source>
        <dbReference type="PROSITE" id="PS50885"/>
    </source>
</evidence>
<keyword evidence="11 12" id="KW-0472">Membrane</keyword>
<evidence type="ECO:0000313" key="15">
    <source>
        <dbReference type="EMBL" id="THF77139.1"/>
    </source>
</evidence>
<feature type="domain" description="HAMP" evidence="14">
    <location>
        <begin position="193"/>
        <end position="246"/>
    </location>
</feature>
<dbReference type="Pfam" id="PF00512">
    <property type="entry name" value="HisKA"/>
    <property type="match status" value="1"/>
</dbReference>
<evidence type="ECO:0000256" key="7">
    <source>
        <dbReference type="ARBA" id="ARBA00022741"/>
    </source>
</evidence>
<dbReference type="OrthoDB" id="9813151at2"/>
<gene>
    <name evidence="15" type="ORF">E6C55_17400</name>
</gene>
<dbReference type="SUPFAM" id="SSF47384">
    <property type="entry name" value="Homodimeric domain of signal transducing histidine kinase"/>
    <property type="match status" value="1"/>
</dbReference>
<dbReference type="Pfam" id="PF00672">
    <property type="entry name" value="HAMP"/>
    <property type="match status" value="1"/>
</dbReference>
<evidence type="ECO:0000256" key="12">
    <source>
        <dbReference type="SAM" id="Phobius"/>
    </source>
</evidence>
<dbReference type="InterPro" id="IPR036097">
    <property type="entry name" value="HisK_dim/P_sf"/>
</dbReference>
<dbReference type="PANTHER" id="PTHR44936">
    <property type="entry name" value="SENSOR PROTEIN CREC"/>
    <property type="match status" value="1"/>
</dbReference>
<dbReference type="PANTHER" id="PTHR44936:SF10">
    <property type="entry name" value="SENSOR PROTEIN RSTB"/>
    <property type="match status" value="1"/>
</dbReference>
<proteinExistence type="predicted"/>
<evidence type="ECO:0000256" key="6">
    <source>
        <dbReference type="ARBA" id="ARBA00022679"/>
    </source>
</evidence>
<keyword evidence="9" id="KW-0067">ATP-binding</keyword>
<dbReference type="SUPFAM" id="SSF55874">
    <property type="entry name" value="ATPase domain of HSP90 chaperone/DNA topoisomerase II/histidine kinase"/>
    <property type="match status" value="1"/>
</dbReference>
<dbReference type="GO" id="GO:0005524">
    <property type="term" value="F:ATP binding"/>
    <property type="evidence" value="ECO:0007669"/>
    <property type="project" value="UniProtKB-KW"/>
</dbReference>
<dbReference type="InterPro" id="IPR005467">
    <property type="entry name" value="His_kinase_dom"/>
</dbReference>
<evidence type="ECO:0000256" key="2">
    <source>
        <dbReference type="ARBA" id="ARBA00004651"/>
    </source>
</evidence>
<keyword evidence="16" id="KW-1185">Reference proteome</keyword>
<dbReference type="Proteomes" id="UP000310636">
    <property type="component" value="Unassembled WGS sequence"/>
</dbReference>
<keyword evidence="5" id="KW-0597">Phosphoprotein</keyword>
<evidence type="ECO:0000256" key="5">
    <source>
        <dbReference type="ARBA" id="ARBA00022553"/>
    </source>
</evidence>
<dbReference type="Gene3D" id="6.10.340.10">
    <property type="match status" value="1"/>
</dbReference>
<dbReference type="InterPro" id="IPR003661">
    <property type="entry name" value="HisK_dim/P_dom"/>
</dbReference>
<comment type="subcellular location">
    <subcellularLocation>
        <location evidence="2">Cell membrane</location>
        <topology evidence="2">Multi-pass membrane protein</topology>
    </subcellularLocation>
</comment>
<name>A0A4S4BQD5_9BACL</name>
<dbReference type="Pfam" id="PF02518">
    <property type="entry name" value="HATPase_c"/>
    <property type="match status" value="1"/>
</dbReference>
<dbReference type="AlphaFoldDB" id="A0A4S4BQD5"/>
<evidence type="ECO:0000256" key="1">
    <source>
        <dbReference type="ARBA" id="ARBA00000085"/>
    </source>
</evidence>
<dbReference type="PROSITE" id="PS50885">
    <property type="entry name" value="HAMP"/>
    <property type="match status" value="1"/>
</dbReference>
<sequence length="475" mass="53298">MSIPARHPNLLQYWSIRYFLMISVSIAVMLIASLYIVSYSADNKQIRSLAAMARDIAAAAEDNGGILPENPPLQNMLEAMVKRHELTGRPILFILDRDGGIRQQHPSDPPDGIMEFKERLAEIMTGSAHVLDFKPKANGLSYRAAVEPMSTGYVVYLERKQTQLKKLFTSSTRFILLSMFLLLGWAVVYMMTQRLVKPLREVAAAAQQVVAGSYDVSIDKQYREAEIYELTHSFNEMARRMARLESLRSQLLTGITKELRTPVVSIHHMIQAVRNREVGAEEAQAYLEASFEESKRLHRMIEDLLEFNRFATSSIPVAQTSCELKEWLADTIDGWRADQPNLKLRVDLHVSPDRNNWRIWTDPVRLEQVLVNLLNNARDAMRGSGTVKVLLRCESQAIRIQVQDGGSGIAPEELDAVFEPFYRGKNNTTDRRGLGIGLPSGRLIARALGGDLVLSDGTPGQTTFTLTLPANHPAS</sequence>
<dbReference type="SMART" id="SM00388">
    <property type="entry name" value="HisKA"/>
    <property type="match status" value="1"/>
</dbReference>
<evidence type="ECO:0000256" key="8">
    <source>
        <dbReference type="ARBA" id="ARBA00022777"/>
    </source>
</evidence>
<dbReference type="GO" id="GO:0000155">
    <property type="term" value="F:phosphorelay sensor kinase activity"/>
    <property type="evidence" value="ECO:0007669"/>
    <property type="project" value="InterPro"/>
</dbReference>
<dbReference type="InterPro" id="IPR050980">
    <property type="entry name" value="2C_sensor_his_kinase"/>
</dbReference>
<evidence type="ECO:0000256" key="3">
    <source>
        <dbReference type="ARBA" id="ARBA00012438"/>
    </source>
</evidence>
<feature type="transmembrane region" description="Helical" evidence="12">
    <location>
        <begin position="174"/>
        <end position="192"/>
    </location>
</feature>
<evidence type="ECO:0000256" key="10">
    <source>
        <dbReference type="ARBA" id="ARBA00023012"/>
    </source>
</evidence>
<keyword evidence="8 15" id="KW-0418">Kinase</keyword>
<keyword evidence="10" id="KW-0902">Two-component regulatory system</keyword>
<feature type="domain" description="Histidine kinase" evidence="13">
    <location>
        <begin position="254"/>
        <end position="472"/>
    </location>
</feature>
<keyword evidence="7" id="KW-0547">Nucleotide-binding</keyword>
<feature type="transmembrane region" description="Helical" evidence="12">
    <location>
        <begin position="16"/>
        <end position="37"/>
    </location>
</feature>
<dbReference type="Gene3D" id="3.30.565.10">
    <property type="entry name" value="Histidine kinase-like ATPase, C-terminal domain"/>
    <property type="match status" value="1"/>
</dbReference>
<protein>
    <recommendedName>
        <fullName evidence="3">histidine kinase</fullName>
        <ecNumber evidence="3">2.7.13.3</ecNumber>
    </recommendedName>
</protein>
<accession>A0A4S4BQD5</accession>
<evidence type="ECO:0000256" key="4">
    <source>
        <dbReference type="ARBA" id="ARBA00022475"/>
    </source>
</evidence>
<keyword evidence="4" id="KW-1003">Cell membrane</keyword>
<keyword evidence="12" id="KW-1133">Transmembrane helix</keyword>
<evidence type="ECO:0000313" key="16">
    <source>
        <dbReference type="Proteomes" id="UP000310636"/>
    </source>
</evidence>
<keyword evidence="6" id="KW-0808">Transferase</keyword>
<comment type="catalytic activity">
    <reaction evidence="1">
        <text>ATP + protein L-histidine = ADP + protein N-phospho-L-histidine.</text>
        <dbReference type="EC" id="2.7.13.3"/>
    </reaction>
</comment>
<dbReference type="InterPro" id="IPR004358">
    <property type="entry name" value="Sig_transdc_His_kin-like_C"/>
</dbReference>